<evidence type="ECO:0000313" key="5">
    <source>
        <dbReference type="Proteomes" id="UP000289996"/>
    </source>
</evidence>
<evidence type="ECO:0000256" key="1">
    <source>
        <dbReference type="ARBA" id="ARBA00023002"/>
    </source>
</evidence>
<sequence length="337" mass="36371">MTQPLVLVTGGTGFLAQHIIQQLLIANYAVRATVRSLTKGPALRANFAKHNVPNLDQLSFVTADLLSDDGWADAMQDVTTVMSVAAPVFVDGGSASTSLKKTAQTGTLRILRAAKQAGVKRVVMTANLGAVGFSHFDQSDWVTETDWTDPDQPGLSPYEQSKLLAEQSAWQSVQQESVPFTLTTVNAGAMLGPSLDQHVTGSFGLVDRLLKGQLTPNLAVNVVDVRDVATLHVQAMADAAAGERFLAVAPTSVTMQQIIALLQRERPALAARLPKYLLPNWVVNGLAPFNATVKEAQLMMRLNHRVSTEKAQRLLGWQPEWSAEQAILAATDQLTEK</sequence>
<keyword evidence="5" id="KW-1185">Reference proteome</keyword>
<dbReference type="Gene3D" id="3.40.50.720">
    <property type="entry name" value="NAD(P)-binding Rossmann-like Domain"/>
    <property type="match status" value="1"/>
</dbReference>
<gene>
    <name evidence="4" type="ORF">MUDAN_MDHGFNIF_01018</name>
</gene>
<evidence type="ECO:0000256" key="2">
    <source>
        <dbReference type="ARBA" id="ARBA00023445"/>
    </source>
</evidence>
<dbReference type="PANTHER" id="PTHR10366:SF564">
    <property type="entry name" value="STEROL-4-ALPHA-CARBOXYLATE 3-DEHYDROGENASE, DECARBOXYLATING"/>
    <property type="match status" value="1"/>
</dbReference>
<protein>
    <submittedName>
        <fullName evidence="4">NAD-dependent epimerase/dehydratase protein family [Lactobacillus plantarum ZJ316]</fullName>
    </submittedName>
</protein>
<dbReference type="AlphaFoldDB" id="A0A660EAE2"/>
<dbReference type="InterPro" id="IPR001509">
    <property type="entry name" value="Epimerase_deHydtase"/>
</dbReference>
<dbReference type="SUPFAM" id="SSF51735">
    <property type="entry name" value="NAD(P)-binding Rossmann-fold domains"/>
    <property type="match status" value="1"/>
</dbReference>
<dbReference type="Pfam" id="PF01370">
    <property type="entry name" value="Epimerase"/>
    <property type="match status" value="1"/>
</dbReference>
<dbReference type="Proteomes" id="UP000289996">
    <property type="component" value="Unassembled WGS sequence"/>
</dbReference>
<dbReference type="PANTHER" id="PTHR10366">
    <property type="entry name" value="NAD DEPENDENT EPIMERASE/DEHYDRATASE"/>
    <property type="match status" value="1"/>
</dbReference>
<organism evidence="4 5">
    <name type="scientific">Lactiplantibacillus mudanjiangensis</name>
    <dbReference type="NCBI Taxonomy" id="1296538"/>
    <lineage>
        <taxon>Bacteria</taxon>
        <taxon>Bacillati</taxon>
        <taxon>Bacillota</taxon>
        <taxon>Bacilli</taxon>
        <taxon>Lactobacillales</taxon>
        <taxon>Lactobacillaceae</taxon>
        <taxon>Lactiplantibacillus</taxon>
    </lineage>
</organism>
<dbReference type="RefSeq" id="WP_130845084.1">
    <property type="nucleotide sequence ID" value="NZ_BJDY01000004.1"/>
</dbReference>
<proteinExistence type="inferred from homology"/>
<keyword evidence="1" id="KW-0560">Oxidoreductase</keyword>
<feature type="domain" description="NAD-dependent epimerase/dehydratase" evidence="3">
    <location>
        <begin position="6"/>
        <end position="242"/>
    </location>
</feature>
<reference evidence="4 5" key="1">
    <citation type="submission" date="2018-11" db="EMBL/GenBank/DDBJ databases">
        <authorList>
            <person name="Wuyts S."/>
        </authorList>
    </citation>
    <scope>NUCLEOTIDE SEQUENCE [LARGE SCALE GENOMIC DNA]</scope>
    <source>
        <strain evidence="4">Lactobacillus mudanjiangensis AMBF249</strain>
    </source>
</reference>
<accession>A0A660EAE2</accession>
<evidence type="ECO:0000313" key="4">
    <source>
        <dbReference type="EMBL" id="VDG29463.1"/>
    </source>
</evidence>
<comment type="similarity">
    <text evidence="2">Belongs to the NAD(P)-dependent epimerase/dehydratase family. Dihydroflavonol-4-reductase subfamily.</text>
</comment>
<dbReference type="InterPro" id="IPR050425">
    <property type="entry name" value="NAD(P)_dehydrat-like"/>
</dbReference>
<dbReference type="InterPro" id="IPR036291">
    <property type="entry name" value="NAD(P)-bd_dom_sf"/>
</dbReference>
<dbReference type="OrthoDB" id="9778052at2"/>
<evidence type="ECO:0000259" key="3">
    <source>
        <dbReference type="Pfam" id="PF01370"/>
    </source>
</evidence>
<dbReference type="EMBL" id="UYIG01000141">
    <property type="protein sequence ID" value="VDG29463.1"/>
    <property type="molecule type" value="Genomic_DNA"/>
</dbReference>
<dbReference type="GO" id="GO:0016616">
    <property type="term" value="F:oxidoreductase activity, acting on the CH-OH group of donors, NAD or NADP as acceptor"/>
    <property type="evidence" value="ECO:0007669"/>
    <property type="project" value="TreeGrafter"/>
</dbReference>
<name>A0A660EAE2_9LACO</name>